<accession>N9M4H6</accession>
<dbReference type="Pfam" id="PF05163">
    <property type="entry name" value="DinB"/>
    <property type="match status" value="1"/>
</dbReference>
<comment type="similarity">
    <text evidence="1">Belongs to the DinB family.</text>
</comment>
<feature type="binding site" evidence="3">
    <location>
        <position position="49"/>
    </location>
    <ligand>
        <name>a divalent metal cation</name>
        <dbReference type="ChEBI" id="CHEBI:60240"/>
    </ligand>
</feature>
<dbReference type="SUPFAM" id="SSF109854">
    <property type="entry name" value="DinB/YfiT-like putative metalloenzymes"/>
    <property type="match status" value="1"/>
</dbReference>
<proteinExistence type="inferred from homology"/>
<evidence type="ECO:0000313" key="5">
    <source>
        <dbReference type="Proteomes" id="UP000023774"/>
    </source>
</evidence>
<name>N9M4H6_9GAMM</name>
<dbReference type="InterPro" id="IPR034660">
    <property type="entry name" value="DinB/YfiT-like"/>
</dbReference>
<evidence type="ECO:0008006" key="6">
    <source>
        <dbReference type="Google" id="ProtNLM"/>
    </source>
</evidence>
<dbReference type="RefSeq" id="WP_005173809.1">
    <property type="nucleotide sequence ID" value="NZ_KB850035.1"/>
</dbReference>
<dbReference type="PANTHER" id="PTHR37302">
    <property type="entry name" value="SLR1116 PROTEIN"/>
    <property type="match status" value="1"/>
</dbReference>
<keyword evidence="5" id="KW-1185">Reference proteome</keyword>
<sequence>MDIQTFQLFARYHIWATHQLCISLTNLSDEDFQKNCGLFFHSIFGTLNHLLVAEQHIWFSRFKYGISPKLHLDQILENDRHRLIKRIKKGCYAWQEFIHDLNQTTLDSDIHYTNTRGQNMTLPFAATLLHVFNHATHHRGQITAVMTNLGYQSPELDMLFMLMEDQKI</sequence>
<reference evidence="4 5" key="1">
    <citation type="submission" date="2013-02" db="EMBL/GenBank/DDBJ databases">
        <title>The Genome Sequence of Acinetobacter sp. NIPH 713.</title>
        <authorList>
            <consortium name="The Broad Institute Genome Sequencing Platform"/>
            <consortium name="The Broad Institute Genome Sequencing Center for Infectious Disease"/>
            <person name="Cerqueira G."/>
            <person name="Feldgarden M."/>
            <person name="Courvalin P."/>
            <person name="Perichon B."/>
            <person name="Grillot-Courvalin C."/>
            <person name="Clermont D."/>
            <person name="Rocha E."/>
            <person name="Yoon E.-J."/>
            <person name="Nemec A."/>
            <person name="Walker B."/>
            <person name="Young S.K."/>
            <person name="Zeng Q."/>
            <person name="Gargeya S."/>
            <person name="Fitzgerald M."/>
            <person name="Haas B."/>
            <person name="Abouelleil A."/>
            <person name="Alvarado L."/>
            <person name="Arachchi H.M."/>
            <person name="Berlin A.M."/>
            <person name="Chapman S.B."/>
            <person name="Dewar J."/>
            <person name="Goldberg J."/>
            <person name="Griggs A."/>
            <person name="Gujja S."/>
            <person name="Hansen M."/>
            <person name="Howarth C."/>
            <person name="Imamovic A."/>
            <person name="Larimer J."/>
            <person name="McCowan C."/>
            <person name="Murphy C."/>
            <person name="Neiman D."/>
            <person name="Pearson M."/>
            <person name="Priest M."/>
            <person name="Roberts A."/>
            <person name="Saif S."/>
            <person name="Shea T."/>
            <person name="Sisk P."/>
            <person name="Sykes S."/>
            <person name="Wortman J."/>
            <person name="Nusbaum C."/>
            <person name="Birren B."/>
        </authorList>
    </citation>
    <scope>NUCLEOTIDE SEQUENCE [LARGE SCALE GENOMIC DNA]</scope>
    <source>
        <strain evidence="4 5">NIPH 713</strain>
    </source>
</reference>
<dbReference type="EMBL" id="APRJ01000015">
    <property type="protein sequence ID" value="ENW85274.1"/>
    <property type="molecule type" value="Genomic_DNA"/>
</dbReference>
<evidence type="ECO:0000313" key="4">
    <source>
        <dbReference type="EMBL" id="ENW85274.1"/>
    </source>
</evidence>
<feature type="binding site" evidence="3">
    <location>
        <position position="138"/>
    </location>
    <ligand>
        <name>a divalent metal cation</name>
        <dbReference type="ChEBI" id="CHEBI:60240"/>
    </ligand>
</feature>
<dbReference type="PATRIC" id="fig|1217709.3.peg.2718"/>
<organism evidence="4 5">
    <name type="scientific">Acinetobacter pseudolwoffii</name>
    <dbReference type="NCBI Taxonomy" id="2053287"/>
    <lineage>
        <taxon>Bacteria</taxon>
        <taxon>Pseudomonadati</taxon>
        <taxon>Pseudomonadota</taxon>
        <taxon>Gammaproteobacteria</taxon>
        <taxon>Moraxellales</taxon>
        <taxon>Moraxellaceae</taxon>
        <taxon>Acinetobacter</taxon>
    </lineage>
</organism>
<dbReference type="InterPro" id="IPR007837">
    <property type="entry name" value="DinB"/>
</dbReference>
<dbReference type="HOGENOM" id="CLU_101283_1_1_6"/>
<evidence type="ECO:0000256" key="2">
    <source>
        <dbReference type="ARBA" id="ARBA00022723"/>
    </source>
</evidence>
<gene>
    <name evidence="4" type="ORF">F906_02803</name>
</gene>
<keyword evidence="2 3" id="KW-0479">Metal-binding</keyword>
<evidence type="ECO:0000256" key="3">
    <source>
        <dbReference type="PIRSR" id="PIRSR607837-1"/>
    </source>
</evidence>
<protein>
    <recommendedName>
        <fullName evidence="6">Damage-inducible protein DinB</fullName>
    </recommendedName>
</protein>
<feature type="binding site" evidence="3">
    <location>
        <position position="134"/>
    </location>
    <ligand>
        <name>a divalent metal cation</name>
        <dbReference type="ChEBI" id="CHEBI:60240"/>
    </ligand>
</feature>
<dbReference type="Proteomes" id="UP000023774">
    <property type="component" value="Unassembled WGS sequence"/>
</dbReference>
<dbReference type="OrthoDB" id="9807509at2"/>
<dbReference type="Gene3D" id="1.20.120.450">
    <property type="entry name" value="dinb family like domain"/>
    <property type="match status" value="1"/>
</dbReference>
<dbReference type="PANTHER" id="PTHR37302:SF1">
    <property type="entry name" value="PROTEIN DINB"/>
    <property type="match status" value="1"/>
</dbReference>
<evidence type="ECO:0000256" key="1">
    <source>
        <dbReference type="ARBA" id="ARBA00008635"/>
    </source>
</evidence>
<comment type="caution">
    <text evidence="4">The sequence shown here is derived from an EMBL/GenBank/DDBJ whole genome shotgun (WGS) entry which is preliminary data.</text>
</comment>
<dbReference type="GO" id="GO:0046872">
    <property type="term" value="F:metal ion binding"/>
    <property type="evidence" value="ECO:0007669"/>
    <property type="project" value="UniProtKB-KW"/>
</dbReference>
<dbReference type="AlphaFoldDB" id="N9M4H6"/>